<gene>
    <name evidence="2" type="ORF">C1SCF055_LOCUS29289</name>
</gene>
<dbReference type="InterPro" id="IPR046341">
    <property type="entry name" value="SET_dom_sf"/>
</dbReference>
<evidence type="ECO:0000313" key="3">
    <source>
        <dbReference type="EMBL" id="CAL4790730.1"/>
    </source>
</evidence>
<dbReference type="EMBL" id="CAMXCT030003268">
    <property type="protein sequence ID" value="CAL4790730.1"/>
    <property type="molecule type" value="Genomic_DNA"/>
</dbReference>
<dbReference type="SUPFAM" id="SSF82199">
    <property type="entry name" value="SET domain"/>
    <property type="match status" value="1"/>
</dbReference>
<protein>
    <submittedName>
        <fullName evidence="3">SET domain-containing protein L678</fullName>
    </submittedName>
</protein>
<feature type="compositionally biased region" description="Polar residues" evidence="1">
    <location>
        <begin position="600"/>
        <end position="609"/>
    </location>
</feature>
<organism evidence="2">
    <name type="scientific">Cladocopium goreaui</name>
    <dbReference type="NCBI Taxonomy" id="2562237"/>
    <lineage>
        <taxon>Eukaryota</taxon>
        <taxon>Sar</taxon>
        <taxon>Alveolata</taxon>
        <taxon>Dinophyceae</taxon>
        <taxon>Suessiales</taxon>
        <taxon>Symbiodiniaceae</taxon>
        <taxon>Cladocopium</taxon>
    </lineage>
</organism>
<dbReference type="Proteomes" id="UP001152797">
    <property type="component" value="Unassembled WGS sequence"/>
</dbReference>
<keyword evidence="4" id="KW-1185">Reference proteome</keyword>
<dbReference type="EMBL" id="CAMXCT020003268">
    <property type="protein sequence ID" value="CAL1156793.1"/>
    <property type="molecule type" value="Genomic_DNA"/>
</dbReference>
<dbReference type="PANTHER" id="PTHR47643">
    <property type="entry name" value="TPR DOMAIN PROTEIN (AFU_ORTHOLOGUE AFUA_5G12710)"/>
    <property type="match status" value="1"/>
</dbReference>
<dbReference type="OrthoDB" id="265717at2759"/>
<evidence type="ECO:0000313" key="4">
    <source>
        <dbReference type="Proteomes" id="UP001152797"/>
    </source>
</evidence>
<proteinExistence type="predicted"/>
<feature type="region of interest" description="Disordered" evidence="1">
    <location>
        <begin position="592"/>
        <end position="616"/>
    </location>
</feature>
<evidence type="ECO:0000313" key="2">
    <source>
        <dbReference type="EMBL" id="CAI4003418.1"/>
    </source>
</evidence>
<dbReference type="CDD" id="cd20071">
    <property type="entry name" value="SET_SMYD"/>
    <property type="match status" value="1"/>
</dbReference>
<name>A0A9P1D6L1_9DINO</name>
<accession>A0A9P1D6L1</accession>
<dbReference type="EMBL" id="CAMXCT010003268">
    <property type="protein sequence ID" value="CAI4003418.1"/>
    <property type="molecule type" value="Genomic_DNA"/>
</dbReference>
<dbReference type="AlphaFoldDB" id="A0A9P1D6L1"/>
<comment type="caution">
    <text evidence="2">The sequence shown here is derived from an EMBL/GenBank/DDBJ whole genome shotgun (WGS) entry which is preliminary data.</text>
</comment>
<dbReference type="InterPro" id="IPR053209">
    <property type="entry name" value="Gramillin-biosynth_MTr"/>
</dbReference>
<reference evidence="2" key="1">
    <citation type="submission" date="2022-10" db="EMBL/GenBank/DDBJ databases">
        <authorList>
            <person name="Chen Y."/>
            <person name="Dougan E. K."/>
            <person name="Chan C."/>
            <person name="Rhodes N."/>
            <person name="Thang M."/>
        </authorList>
    </citation>
    <scope>NUCLEOTIDE SEQUENCE</scope>
</reference>
<dbReference type="PANTHER" id="PTHR47643:SF2">
    <property type="entry name" value="TPR DOMAIN PROTEIN (AFU_ORTHOLOGUE AFUA_5G12710)"/>
    <property type="match status" value="1"/>
</dbReference>
<dbReference type="Gene3D" id="2.170.270.10">
    <property type="entry name" value="SET domain"/>
    <property type="match status" value="1"/>
</dbReference>
<reference evidence="3 4" key="2">
    <citation type="submission" date="2024-05" db="EMBL/GenBank/DDBJ databases">
        <authorList>
            <person name="Chen Y."/>
            <person name="Shah S."/>
            <person name="Dougan E. K."/>
            <person name="Thang M."/>
            <person name="Chan C."/>
        </authorList>
    </citation>
    <scope>NUCLEOTIDE SEQUENCE [LARGE SCALE GENOMIC DNA]</scope>
</reference>
<evidence type="ECO:0000256" key="1">
    <source>
        <dbReference type="SAM" id="MobiDB-lite"/>
    </source>
</evidence>
<sequence>MAGHGWTGRPSVPILDVLDSASYAVLGTADGSEEPVQDSQSFDYVICLELLDGLSVKDLSSACNATLATLRPGGLAMFVSEEPEAFGSLKRAMRGLRPSAEERLGVRRVTEELRIHVYRRAQGADASESKAPSSSYPAGWGQWQKGWVEPARPNLNIAKMLRQGTAASVDTEGSSQEPKEWISDALQLVLLPSKGRGLVLSRSVKAGELLLVSKALFLAPADQIQQLALSWLLEATPREKQQLYSLYDGCNGDSLPSLDLYRPADAVPVAGVSCPERMDPERIYQILALNGFQADKFHAASATDPGKAKDMLNRKEDENGTAVSGLWTVPSLMNHACIPSTVAVPLTKASLAFLAAYDLPAGAEVTLRYCKLQMPVELRRSELKRQKGFECSCSRCNLEAEKVPPELAQRLMHVQERAAALDLPAPDFLAAIEEVTAVTRREVSARATSEAELQVLLSSYAPVFVCRAMTMEHVQAPAKRRYEAWKEVRDLLQQLEPSSPNHLYAASCAAAACPGDATALRMALAAWLGRHGVLQANDHMNWSVSSLAATAQQPALEAFVEAMKPPRALEELRTEEGWQKALAVLGQHGTWASGRATDKPQPQTTQAQDQVAEPRAGEHRWARTKEGCQLQLFGFDAAAQLDISPERLRAAPSVAAMQRGCGLVELDLVQEMEIWNLPKDFDVSHVKARAGRDATEMPMLRVDFRWKNGRIFRVPKSKRVLSLKKRILYH</sequence>